<evidence type="ECO:0000313" key="3">
    <source>
        <dbReference type="Proteomes" id="UP000607645"/>
    </source>
</evidence>
<evidence type="ECO:0000313" key="2">
    <source>
        <dbReference type="EMBL" id="MBC5736142.1"/>
    </source>
</evidence>
<gene>
    <name evidence="2" type="ORF">H8S62_03845</name>
</gene>
<feature type="compositionally biased region" description="Low complexity" evidence="1">
    <location>
        <begin position="211"/>
        <end position="243"/>
    </location>
</feature>
<proteinExistence type="predicted"/>
<dbReference type="Pfam" id="PF01391">
    <property type="entry name" value="Collagen"/>
    <property type="match status" value="4"/>
</dbReference>
<feature type="region of interest" description="Disordered" evidence="1">
    <location>
        <begin position="207"/>
        <end position="413"/>
    </location>
</feature>
<sequence>MERISADRRMERKGVCEDDMALTKFEKDMKIVAKLDDEPNDVGGLTPAELKEKFDEGGEALQTYLNTVLLPELEAAGVPAIVRSGDMTALKYLRLNGDRVLETSADGRTWEATGSSGHLILGGDGAALPQRSRMRFANCEVEDDGSVTIVRGVTGPRGEKGDTGARGPQGIQGARGPTGQAVIPSVDQNTGLMSFAAGELGAVPAPVYVRGPQGPQGVQGKQGDPGPQGSQGLQGVQGPQGPQGLKGGAGPEGAQGPQGLQGLPGEQGPRGLEGPQGPRGPQGIQGEQGPAGVMGPQGPRGEAGPKGDKGDAGAAGEKGAQGPQGVQGLQGPRGLTGPQGEPGPQGAAGPQGLRGETGPKGDKGDTGEAGPAGPQGLQGPQGTRGAQGIQGPAGPQGPQGIQGPKGDRGLDGRSFEIEDVYPTLARLQAAFPEGAAGAFQVEANGELYIWSEANLAWQSIGALQGPEGPRGPQGVQGPQGPQGEVGPQGPQGERGIQGPIGLTGPAGPKGDKGDTGAAGPTGLTGPQGPKGDTGAEGPQGPQGEQGIQGPIGLTGPQGPKGEKGDTGAAGPKGDTGAKGPQGIQGLPGEQGPKGDQGIQGPKGDKGDTGPQGPQGLKGDPGVQGPQGEQGPQGVQGAAGPKGDTGAAGKDGAAGKSAYQQAVDAGYTGTEAAFYAALVSLKDGPFLPLSGGTMAGDLKLAESAVLELGQSYISSDSGILSLCPGSEIDAANSKITNVSAPEFPMDAANRAFVDTQAVKYGTCATAAATLAKTAALPGFTLDSGAVVCVKFTYANTSTAATLNVNSTGAKSIRANGGAVRSGMIRAGMCALLRYDGTYWQLLNPAGAETLVFTGKSVAVSAWTANGTYGAQEYGYRAAVPCTGVTASHRPDVAFGAADTVSGNFAPVSDSYAGGVYIYCRVKPTATVTVASIVFIKGE</sequence>
<feature type="compositionally biased region" description="Low complexity" evidence="1">
    <location>
        <begin position="368"/>
        <end position="404"/>
    </location>
</feature>
<feature type="compositionally biased region" description="Low complexity" evidence="1">
    <location>
        <begin position="312"/>
        <end position="351"/>
    </location>
</feature>
<feature type="compositionally biased region" description="Gly residues" evidence="1">
    <location>
        <begin position="244"/>
        <end position="253"/>
    </location>
</feature>
<reference evidence="2" key="1">
    <citation type="submission" date="2020-08" db="EMBL/GenBank/DDBJ databases">
        <title>Genome public.</title>
        <authorList>
            <person name="Liu C."/>
            <person name="Sun Q."/>
        </authorList>
    </citation>
    <scope>NUCLEOTIDE SEQUENCE</scope>
    <source>
        <strain evidence="2">NSJ-52</strain>
    </source>
</reference>
<dbReference type="InterPro" id="IPR008160">
    <property type="entry name" value="Collagen"/>
</dbReference>
<accession>A0A8J6M776</accession>
<feature type="compositionally biased region" description="Low complexity" evidence="1">
    <location>
        <begin position="464"/>
        <end position="494"/>
    </location>
</feature>
<feature type="region of interest" description="Disordered" evidence="1">
    <location>
        <begin position="462"/>
        <end position="652"/>
    </location>
</feature>
<dbReference type="PANTHER" id="PTHR24023">
    <property type="entry name" value="COLLAGEN ALPHA"/>
    <property type="match status" value="1"/>
</dbReference>
<evidence type="ECO:0008006" key="4">
    <source>
        <dbReference type="Google" id="ProtNLM"/>
    </source>
</evidence>
<dbReference type="GO" id="GO:0005615">
    <property type="term" value="C:extracellular space"/>
    <property type="evidence" value="ECO:0007669"/>
    <property type="project" value="TreeGrafter"/>
</dbReference>
<feature type="compositionally biased region" description="Low complexity" evidence="1">
    <location>
        <begin position="515"/>
        <end position="551"/>
    </location>
</feature>
<feature type="compositionally biased region" description="Low complexity" evidence="1">
    <location>
        <begin position="254"/>
        <end position="291"/>
    </location>
</feature>
<organism evidence="2 3">
    <name type="scientific">Lawsonibacter faecis</name>
    <dbReference type="NCBI Taxonomy" id="2763052"/>
    <lineage>
        <taxon>Bacteria</taxon>
        <taxon>Bacillati</taxon>
        <taxon>Bacillota</taxon>
        <taxon>Clostridia</taxon>
        <taxon>Eubacteriales</taxon>
        <taxon>Oscillospiraceae</taxon>
        <taxon>Lawsonibacter</taxon>
    </lineage>
</organism>
<dbReference type="PANTHER" id="PTHR24023:SF1082">
    <property type="entry name" value="COLLAGEN TRIPLE HELIX REPEAT"/>
    <property type="match status" value="1"/>
</dbReference>
<dbReference type="RefSeq" id="WP_207723448.1">
    <property type="nucleotide sequence ID" value="NZ_JACOPQ010000002.1"/>
</dbReference>
<dbReference type="EMBL" id="JACOPQ010000002">
    <property type="protein sequence ID" value="MBC5736142.1"/>
    <property type="molecule type" value="Genomic_DNA"/>
</dbReference>
<dbReference type="Gene3D" id="1.20.5.320">
    <property type="entry name" value="6-Phosphogluconate Dehydrogenase, domain 3"/>
    <property type="match status" value="2"/>
</dbReference>
<feature type="region of interest" description="Disordered" evidence="1">
    <location>
        <begin position="150"/>
        <end position="180"/>
    </location>
</feature>
<comment type="caution">
    <text evidence="2">The sequence shown here is derived from an EMBL/GenBank/DDBJ whole genome shotgun (WGS) entry which is preliminary data.</text>
</comment>
<name>A0A8J6M776_9FIRM</name>
<dbReference type="GO" id="GO:0031012">
    <property type="term" value="C:extracellular matrix"/>
    <property type="evidence" value="ECO:0007669"/>
    <property type="project" value="TreeGrafter"/>
</dbReference>
<dbReference type="AlphaFoldDB" id="A0A8J6M776"/>
<dbReference type="Proteomes" id="UP000607645">
    <property type="component" value="Unassembled WGS sequence"/>
</dbReference>
<keyword evidence="3" id="KW-1185">Reference proteome</keyword>
<protein>
    <recommendedName>
        <fullName evidence="4">Collagen triple helix repeat (20 copies)</fullName>
    </recommendedName>
</protein>
<feature type="compositionally biased region" description="Low complexity" evidence="1">
    <location>
        <begin position="619"/>
        <end position="652"/>
    </location>
</feature>
<feature type="compositionally biased region" description="Basic and acidic residues" evidence="1">
    <location>
        <begin position="357"/>
        <end position="366"/>
    </location>
</feature>
<evidence type="ECO:0000256" key="1">
    <source>
        <dbReference type="SAM" id="MobiDB-lite"/>
    </source>
</evidence>
<dbReference type="InterPro" id="IPR050149">
    <property type="entry name" value="Collagen_superfamily"/>
</dbReference>